<name>A0AAE0G5K1_9CHLO</name>
<protein>
    <recommendedName>
        <fullName evidence="2">F-box domain-containing protein</fullName>
    </recommendedName>
</protein>
<proteinExistence type="predicted"/>
<comment type="caution">
    <text evidence="3">The sequence shown here is derived from an EMBL/GenBank/DDBJ whole genome shotgun (WGS) entry which is preliminary data.</text>
</comment>
<feature type="non-terminal residue" evidence="3">
    <location>
        <position position="284"/>
    </location>
</feature>
<organism evidence="3 4">
    <name type="scientific">Cymbomonas tetramitiformis</name>
    <dbReference type="NCBI Taxonomy" id="36881"/>
    <lineage>
        <taxon>Eukaryota</taxon>
        <taxon>Viridiplantae</taxon>
        <taxon>Chlorophyta</taxon>
        <taxon>Pyramimonadophyceae</taxon>
        <taxon>Pyramimonadales</taxon>
        <taxon>Pyramimonadaceae</taxon>
        <taxon>Cymbomonas</taxon>
    </lineage>
</organism>
<accession>A0AAE0G5K1</accession>
<dbReference type="SUPFAM" id="SSF81383">
    <property type="entry name" value="F-box domain"/>
    <property type="match status" value="1"/>
</dbReference>
<feature type="region of interest" description="Disordered" evidence="1">
    <location>
        <begin position="212"/>
        <end position="255"/>
    </location>
</feature>
<dbReference type="InterPro" id="IPR036047">
    <property type="entry name" value="F-box-like_dom_sf"/>
</dbReference>
<evidence type="ECO:0000256" key="1">
    <source>
        <dbReference type="SAM" id="MobiDB-lite"/>
    </source>
</evidence>
<evidence type="ECO:0000313" key="3">
    <source>
        <dbReference type="EMBL" id="KAK3271752.1"/>
    </source>
</evidence>
<evidence type="ECO:0000313" key="4">
    <source>
        <dbReference type="Proteomes" id="UP001190700"/>
    </source>
</evidence>
<gene>
    <name evidence="3" type="ORF">CYMTET_19925</name>
</gene>
<evidence type="ECO:0000259" key="2">
    <source>
        <dbReference type="Pfam" id="PF12937"/>
    </source>
</evidence>
<feature type="domain" description="F-box" evidence="2">
    <location>
        <begin position="142"/>
        <end position="185"/>
    </location>
</feature>
<dbReference type="Gene3D" id="1.20.1280.50">
    <property type="match status" value="1"/>
</dbReference>
<sequence length="284" mass="30732">MDSELWGAQAIHTAFHNEECAAQVEQLEEVLLLVEMRRRVGPYASELLMLRHLRTSRGKVHWAVNSYFRQQIQSANPPYDFEVPRSDNTQPAPLSVRSPDLASDMAAAVLAPSQSAAVIDAAPLQDSENGADAGSREALRLNLLPGGLLEHVLRHCRDHLDVCHAAQACRSFREAATSESLWETLGSQRWGLRIIRRAASLMGLQLCSGGVTPGTARPAGPSHGRDAPRPSVDHERGASGQSASGGGKERAARDAGADDFVAPTTWCAALTGLKPHAPWRFYHA</sequence>
<dbReference type="Proteomes" id="UP001190700">
    <property type="component" value="Unassembled WGS sequence"/>
</dbReference>
<dbReference type="EMBL" id="LGRX02009392">
    <property type="protein sequence ID" value="KAK3271752.1"/>
    <property type="molecule type" value="Genomic_DNA"/>
</dbReference>
<keyword evidence="4" id="KW-1185">Reference proteome</keyword>
<dbReference type="AlphaFoldDB" id="A0AAE0G5K1"/>
<reference evidence="3 4" key="1">
    <citation type="journal article" date="2015" name="Genome Biol. Evol.">
        <title>Comparative Genomics of a Bacterivorous Green Alga Reveals Evolutionary Causalities and Consequences of Phago-Mixotrophic Mode of Nutrition.</title>
        <authorList>
            <person name="Burns J.A."/>
            <person name="Paasch A."/>
            <person name="Narechania A."/>
            <person name="Kim E."/>
        </authorList>
    </citation>
    <scope>NUCLEOTIDE SEQUENCE [LARGE SCALE GENOMIC DNA]</scope>
    <source>
        <strain evidence="3 4">PLY_AMNH</strain>
    </source>
</reference>
<dbReference type="Pfam" id="PF12937">
    <property type="entry name" value="F-box-like"/>
    <property type="match status" value="1"/>
</dbReference>
<dbReference type="InterPro" id="IPR001810">
    <property type="entry name" value="F-box_dom"/>
</dbReference>
<feature type="compositionally biased region" description="Basic and acidic residues" evidence="1">
    <location>
        <begin position="223"/>
        <end position="237"/>
    </location>
</feature>